<evidence type="ECO:0000256" key="1">
    <source>
        <dbReference type="ARBA" id="ARBA00004141"/>
    </source>
</evidence>
<proteinExistence type="predicted"/>
<evidence type="ECO:0000256" key="3">
    <source>
        <dbReference type="ARBA" id="ARBA00022679"/>
    </source>
</evidence>
<dbReference type="Pfam" id="PF13641">
    <property type="entry name" value="Glyco_tranf_2_3"/>
    <property type="match status" value="1"/>
</dbReference>
<organism evidence="8 9">
    <name type="scientific">candidate division WWE3 bacterium GW2011_GWC1_41_7</name>
    <dbReference type="NCBI Taxonomy" id="1619119"/>
    <lineage>
        <taxon>Bacteria</taxon>
        <taxon>Katanobacteria</taxon>
    </lineage>
</organism>
<dbReference type="GO" id="GO:0016760">
    <property type="term" value="F:cellulose synthase (UDP-forming) activity"/>
    <property type="evidence" value="ECO:0007669"/>
    <property type="project" value="UniProtKB-EC"/>
</dbReference>
<dbReference type="GO" id="GO:0005886">
    <property type="term" value="C:plasma membrane"/>
    <property type="evidence" value="ECO:0007669"/>
    <property type="project" value="TreeGrafter"/>
</dbReference>
<reference evidence="8 9" key="1">
    <citation type="journal article" date="2015" name="Nature">
        <title>rRNA introns, odd ribosomes, and small enigmatic genomes across a large radiation of phyla.</title>
        <authorList>
            <person name="Brown C.T."/>
            <person name="Hug L.A."/>
            <person name="Thomas B.C."/>
            <person name="Sharon I."/>
            <person name="Castelle C.J."/>
            <person name="Singh A."/>
            <person name="Wilkins M.J."/>
            <person name="Williams K.H."/>
            <person name="Banfield J.F."/>
        </authorList>
    </citation>
    <scope>NUCLEOTIDE SEQUENCE [LARGE SCALE GENOMIC DNA]</scope>
</reference>
<feature type="transmembrane region" description="Helical" evidence="7">
    <location>
        <begin position="44"/>
        <end position="69"/>
    </location>
</feature>
<evidence type="ECO:0000256" key="4">
    <source>
        <dbReference type="ARBA" id="ARBA00022692"/>
    </source>
</evidence>
<gene>
    <name evidence="8" type="ORF">UU77_C0027G0002</name>
</gene>
<keyword evidence="6 7" id="KW-0472">Membrane</keyword>
<dbReference type="EMBL" id="LCBX01000027">
    <property type="protein sequence ID" value="KKS20490.1"/>
    <property type="molecule type" value="Genomic_DNA"/>
</dbReference>
<feature type="transmembrane region" description="Helical" evidence="7">
    <location>
        <begin position="471"/>
        <end position="489"/>
    </location>
</feature>
<dbReference type="SUPFAM" id="SSF53448">
    <property type="entry name" value="Nucleotide-diphospho-sugar transferases"/>
    <property type="match status" value="1"/>
</dbReference>
<dbReference type="PANTHER" id="PTHR43867:SF2">
    <property type="entry name" value="CELLULOSE SYNTHASE CATALYTIC SUBUNIT A [UDP-FORMING]"/>
    <property type="match status" value="1"/>
</dbReference>
<keyword evidence="3 8" id="KW-0808">Transferase</keyword>
<dbReference type="CDD" id="cd06421">
    <property type="entry name" value="CESA_CelA_like"/>
    <property type="match status" value="1"/>
</dbReference>
<evidence type="ECO:0000256" key="2">
    <source>
        <dbReference type="ARBA" id="ARBA00022676"/>
    </source>
</evidence>
<sequence length="531" mass="60458">MSNEKDPIILTNYAKVSKLLISTAVLLTLIYFTWWLNINNAGHPVLYTFLVVGEIFHVWQALGYAYTIYNQKRIPFKMAKYYHPVDIYITVCGEPVEVVEKTVRAVMDISYPYFNAYVLNDSKGAGKDNWEDIDIMAERYGAVPISRPTNKGFKAGNVNNAMRLTKAPYIAIFDADQIPEKNFLIRTMGYFNDEKMALVQTPQYYVNKGDNFLTRAAWEQQELFFGPICNGKNKSNATFWCGTNAIIKRKAIESIGGVPEDNIAEDFLASLFLHEQGWSTIYIPEILAKGLAPHNLEDYVNQQFRWARGSLEVIFKYNPLFRRGLSWAQKMQYLYSSGYYLNGIIVLIDAAIPLLALGFDALPVSAETSDFMVYFFPFIFSTIFLLMMSTRNQITFNAIQMSMSSFFVFFTATISAALNIKVKFKVTSKSKESGNYLKLVIPHMIYIVLTIIAIVVAVIRDGIVPSVVTNASWAIFNIIFFSGFLRVAYPWETVFEKLTKPVTLGLEQEVAEEFAFPFVEIDTSLHTDHED</sequence>
<keyword evidence="5 7" id="KW-1133">Transmembrane helix</keyword>
<dbReference type="PANTHER" id="PTHR43867">
    <property type="entry name" value="CELLULOSE SYNTHASE CATALYTIC SUBUNIT A [UDP-FORMING]"/>
    <property type="match status" value="1"/>
</dbReference>
<feature type="transmembrane region" description="Helical" evidence="7">
    <location>
        <begin position="440"/>
        <end position="459"/>
    </location>
</feature>
<protein>
    <submittedName>
        <fullName evidence="8">Cellulose synthase (UDP-forming), cellulose synthase (UDP-forming)</fullName>
        <ecNumber evidence="8">2.4.1.12</ecNumber>
    </submittedName>
</protein>
<dbReference type="Gene3D" id="3.90.550.10">
    <property type="entry name" value="Spore Coat Polysaccharide Biosynthesis Protein SpsA, Chain A"/>
    <property type="match status" value="1"/>
</dbReference>
<comment type="caution">
    <text evidence="8">The sequence shown here is derived from an EMBL/GenBank/DDBJ whole genome shotgun (WGS) entry which is preliminary data.</text>
</comment>
<dbReference type="InterPro" id="IPR050321">
    <property type="entry name" value="Glycosyltr_2/OpgH_subfam"/>
</dbReference>
<dbReference type="AlphaFoldDB" id="A0A0G0X689"/>
<name>A0A0G0X689_UNCKA</name>
<dbReference type="EC" id="2.4.1.12" evidence="8"/>
<evidence type="ECO:0000256" key="5">
    <source>
        <dbReference type="ARBA" id="ARBA00022989"/>
    </source>
</evidence>
<keyword evidence="2 8" id="KW-0328">Glycosyltransferase</keyword>
<feature type="transmembrane region" description="Helical" evidence="7">
    <location>
        <begin position="371"/>
        <end position="389"/>
    </location>
</feature>
<feature type="transmembrane region" description="Helical" evidence="7">
    <location>
        <begin position="339"/>
        <end position="359"/>
    </location>
</feature>
<evidence type="ECO:0000313" key="8">
    <source>
        <dbReference type="EMBL" id="KKS20490.1"/>
    </source>
</evidence>
<feature type="transmembrane region" description="Helical" evidence="7">
    <location>
        <begin position="401"/>
        <end position="420"/>
    </location>
</feature>
<evidence type="ECO:0000256" key="6">
    <source>
        <dbReference type="ARBA" id="ARBA00023136"/>
    </source>
</evidence>
<dbReference type="InterPro" id="IPR029044">
    <property type="entry name" value="Nucleotide-diphossugar_trans"/>
</dbReference>
<evidence type="ECO:0000256" key="7">
    <source>
        <dbReference type="SAM" id="Phobius"/>
    </source>
</evidence>
<feature type="transmembrane region" description="Helical" evidence="7">
    <location>
        <begin position="20"/>
        <end position="38"/>
    </location>
</feature>
<accession>A0A0G0X689</accession>
<evidence type="ECO:0000313" key="9">
    <source>
        <dbReference type="Proteomes" id="UP000034507"/>
    </source>
</evidence>
<dbReference type="Proteomes" id="UP000034507">
    <property type="component" value="Unassembled WGS sequence"/>
</dbReference>
<keyword evidence="4 7" id="KW-0812">Transmembrane</keyword>
<comment type="subcellular location">
    <subcellularLocation>
        <location evidence="1">Membrane</location>
        <topology evidence="1">Multi-pass membrane protein</topology>
    </subcellularLocation>
</comment>